<gene>
    <name evidence="1" type="ORF">IU459_23380</name>
</gene>
<keyword evidence="2" id="KW-1185">Reference proteome</keyword>
<sequence length="50" mass="5661">MTPPWPAFPIIRELIRRLGTRLGIDVPAAIIWDAPQQNCWPPNCALASHR</sequence>
<comment type="caution">
    <text evidence="1">The sequence shown here is derived from an EMBL/GenBank/DDBJ whole genome shotgun (WGS) entry which is preliminary data.</text>
</comment>
<name>A0ABS0D021_9NOCA</name>
<reference evidence="1 2" key="1">
    <citation type="submission" date="2020-10" db="EMBL/GenBank/DDBJ databases">
        <title>Identification of Nocardia species via Next-generation sequencing and recognition of intraspecies genetic diversity.</title>
        <authorList>
            <person name="Li P."/>
            <person name="Li P."/>
            <person name="Lu B."/>
        </authorList>
    </citation>
    <scope>NUCLEOTIDE SEQUENCE [LARGE SCALE GENOMIC DNA]</scope>
    <source>
        <strain evidence="1 2">BJ06-0157</strain>
    </source>
</reference>
<dbReference type="RefSeq" id="WP_195131707.1">
    <property type="nucleotide sequence ID" value="NZ_JADLQX010000018.1"/>
</dbReference>
<accession>A0ABS0D021</accession>
<evidence type="ECO:0000313" key="1">
    <source>
        <dbReference type="EMBL" id="MBF6300464.1"/>
    </source>
</evidence>
<organism evidence="1 2">
    <name type="scientific">Nocardia amamiensis</name>
    <dbReference type="NCBI Taxonomy" id="404578"/>
    <lineage>
        <taxon>Bacteria</taxon>
        <taxon>Bacillati</taxon>
        <taxon>Actinomycetota</taxon>
        <taxon>Actinomycetes</taxon>
        <taxon>Mycobacteriales</taxon>
        <taxon>Nocardiaceae</taxon>
        <taxon>Nocardia</taxon>
    </lineage>
</organism>
<protein>
    <submittedName>
        <fullName evidence="1">Acyl carrier protein</fullName>
    </submittedName>
</protein>
<dbReference type="Proteomes" id="UP000702209">
    <property type="component" value="Unassembled WGS sequence"/>
</dbReference>
<evidence type="ECO:0000313" key="2">
    <source>
        <dbReference type="Proteomes" id="UP000702209"/>
    </source>
</evidence>
<dbReference type="EMBL" id="JADLQX010000018">
    <property type="protein sequence ID" value="MBF6300464.1"/>
    <property type="molecule type" value="Genomic_DNA"/>
</dbReference>
<proteinExistence type="predicted"/>